<reference evidence="2 3" key="1">
    <citation type="journal article" date="2014" name="Genome Announc.">
        <title>Complete Genome Sequence of Hyphomicrobium nitrativorans Strain NL23, a Denitrifying Bacterium Isolated from Biofilm of a Methanol-Fed Denitrification System Treating Seawater at the Montreal Biodome.</title>
        <authorList>
            <person name="Martineau C."/>
            <person name="Villeneuve C."/>
            <person name="Mauffrey F."/>
            <person name="Villemur R."/>
        </authorList>
    </citation>
    <scope>NUCLEOTIDE SEQUENCE [LARGE SCALE GENOMIC DNA]</scope>
    <source>
        <strain evidence="2">NL23</strain>
    </source>
</reference>
<dbReference type="AlphaFoldDB" id="V5SBQ2"/>
<gene>
    <name evidence="2" type="ORF">W911_01720</name>
</gene>
<dbReference type="EMBL" id="CP006912">
    <property type="protein sequence ID" value="AHB47399.1"/>
    <property type="molecule type" value="Genomic_DNA"/>
</dbReference>
<accession>V5SBQ2</accession>
<evidence type="ECO:0000313" key="2">
    <source>
        <dbReference type="EMBL" id="AHB47399.1"/>
    </source>
</evidence>
<dbReference type="Proteomes" id="UP000018542">
    <property type="component" value="Chromosome"/>
</dbReference>
<keyword evidence="3" id="KW-1185">Reference proteome</keyword>
<feature type="transmembrane region" description="Helical" evidence="1">
    <location>
        <begin position="22"/>
        <end position="45"/>
    </location>
</feature>
<dbReference type="HOGENOM" id="CLU_1370591_0_0_5"/>
<protein>
    <submittedName>
        <fullName evidence="2">Uncharacterized protein</fullName>
    </submittedName>
</protein>
<dbReference type="KEGG" id="hni:W911_01720"/>
<name>V5SBQ2_9HYPH</name>
<keyword evidence="1" id="KW-1133">Transmembrane helix</keyword>
<evidence type="ECO:0000256" key="1">
    <source>
        <dbReference type="SAM" id="Phobius"/>
    </source>
</evidence>
<sequence length="199" mass="21575">MTSKRNQGGSHDADTRIAPDPFAAVLPAIAALGAISSIATINWAATERAPDRIRPKRKAATALRELETCCLHLCEIFRRFQRNPALFAGEGAQGSSPLKFGVHGPRVSGDAARLYQQVMNDVASMLVLAAQNAFEVMCAVEDGTVDAPEAIFFGFGECQDQLNKLIQNRATLKASVDTGAEVAERLTELVRELKKYRTD</sequence>
<organism evidence="2 3">
    <name type="scientific">Hyphomicrobium nitrativorans NL23</name>
    <dbReference type="NCBI Taxonomy" id="1029756"/>
    <lineage>
        <taxon>Bacteria</taxon>
        <taxon>Pseudomonadati</taxon>
        <taxon>Pseudomonadota</taxon>
        <taxon>Alphaproteobacteria</taxon>
        <taxon>Hyphomicrobiales</taxon>
        <taxon>Hyphomicrobiaceae</taxon>
        <taxon>Hyphomicrobium</taxon>
    </lineage>
</organism>
<keyword evidence="1" id="KW-0812">Transmembrane</keyword>
<dbReference type="RefSeq" id="WP_023785776.1">
    <property type="nucleotide sequence ID" value="NC_022997.1"/>
</dbReference>
<evidence type="ECO:0000313" key="3">
    <source>
        <dbReference type="Proteomes" id="UP000018542"/>
    </source>
</evidence>
<keyword evidence="1" id="KW-0472">Membrane</keyword>
<proteinExistence type="predicted"/>
<dbReference type="PATRIC" id="fig|1029756.8.peg.364"/>